<reference evidence="2 3" key="1">
    <citation type="submission" date="2020-02" db="EMBL/GenBank/DDBJ databases">
        <title>Draft genome sequence of Haematococcus lacustris strain NIES-144.</title>
        <authorList>
            <person name="Morimoto D."/>
            <person name="Nakagawa S."/>
            <person name="Yoshida T."/>
            <person name="Sawayama S."/>
        </authorList>
    </citation>
    <scope>NUCLEOTIDE SEQUENCE [LARGE SCALE GENOMIC DNA]</scope>
    <source>
        <strain evidence="2 3">NIES-144</strain>
    </source>
</reference>
<evidence type="ECO:0000313" key="3">
    <source>
        <dbReference type="Proteomes" id="UP000485058"/>
    </source>
</evidence>
<accession>A0A6A0A8S6</accession>
<dbReference type="Proteomes" id="UP000485058">
    <property type="component" value="Unassembled WGS sequence"/>
</dbReference>
<feature type="compositionally biased region" description="Polar residues" evidence="1">
    <location>
        <begin position="42"/>
        <end position="53"/>
    </location>
</feature>
<protein>
    <submittedName>
        <fullName evidence="2">Uncharacterized protein</fullName>
    </submittedName>
</protein>
<name>A0A6A0A8S6_HAELA</name>
<comment type="caution">
    <text evidence="2">The sequence shown here is derived from an EMBL/GenBank/DDBJ whole genome shotgun (WGS) entry which is preliminary data.</text>
</comment>
<evidence type="ECO:0000256" key="1">
    <source>
        <dbReference type="SAM" id="MobiDB-lite"/>
    </source>
</evidence>
<keyword evidence="3" id="KW-1185">Reference proteome</keyword>
<evidence type="ECO:0000313" key="2">
    <source>
        <dbReference type="EMBL" id="GFH29025.1"/>
    </source>
</evidence>
<gene>
    <name evidence="2" type="ORF">HaLaN_27614</name>
</gene>
<dbReference type="EMBL" id="BLLF01004147">
    <property type="protein sequence ID" value="GFH29025.1"/>
    <property type="molecule type" value="Genomic_DNA"/>
</dbReference>
<feature type="region of interest" description="Disordered" evidence="1">
    <location>
        <begin position="20"/>
        <end position="64"/>
    </location>
</feature>
<organism evidence="2 3">
    <name type="scientific">Haematococcus lacustris</name>
    <name type="common">Green alga</name>
    <name type="synonym">Haematococcus pluvialis</name>
    <dbReference type="NCBI Taxonomy" id="44745"/>
    <lineage>
        <taxon>Eukaryota</taxon>
        <taxon>Viridiplantae</taxon>
        <taxon>Chlorophyta</taxon>
        <taxon>core chlorophytes</taxon>
        <taxon>Chlorophyceae</taxon>
        <taxon>CS clade</taxon>
        <taxon>Chlamydomonadales</taxon>
        <taxon>Haematococcaceae</taxon>
        <taxon>Haematococcus</taxon>
    </lineage>
</organism>
<dbReference type="AlphaFoldDB" id="A0A6A0A8S6"/>
<feature type="non-terminal residue" evidence="2">
    <location>
        <position position="98"/>
    </location>
</feature>
<proteinExistence type="predicted"/>
<sequence length="98" mass="10313">MATRFFRTAEHLINAMDKSVMRAPPAQTAEDLGVPRTVPDASRTQEAVASTAQQDDKEGVPPAAGTAGFVYAAAPSPFAPNRDVLPLLPPSSSRTYTG</sequence>